<dbReference type="Proteomes" id="UP001159042">
    <property type="component" value="Unassembled WGS sequence"/>
</dbReference>
<dbReference type="PROSITE" id="PS50950">
    <property type="entry name" value="ZF_THAP"/>
    <property type="match status" value="1"/>
</dbReference>
<reference evidence="7 8" key="1">
    <citation type="journal article" date="2023" name="Insect Mol. Biol.">
        <title>Genome sequencing provides insights into the evolution of gene families encoding plant cell wall-degrading enzymes in longhorned beetles.</title>
        <authorList>
            <person name="Shin N.R."/>
            <person name="Okamura Y."/>
            <person name="Kirsch R."/>
            <person name="Pauchet Y."/>
        </authorList>
    </citation>
    <scope>NUCLEOTIDE SEQUENCE [LARGE SCALE GENOMIC DNA]</scope>
    <source>
        <strain evidence="7">EAD_L_NR</strain>
    </source>
</reference>
<protein>
    <recommendedName>
        <fullName evidence="6">THAP-type domain-containing protein</fullName>
    </recommendedName>
</protein>
<evidence type="ECO:0000256" key="2">
    <source>
        <dbReference type="ARBA" id="ARBA00022771"/>
    </source>
</evidence>
<keyword evidence="4 5" id="KW-0238">DNA-binding</keyword>
<dbReference type="Pfam" id="PF21789">
    <property type="entry name" value="TNP-like_RNaseH_C"/>
    <property type="match status" value="1"/>
</dbReference>
<evidence type="ECO:0000259" key="6">
    <source>
        <dbReference type="PROSITE" id="PS50950"/>
    </source>
</evidence>
<evidence type="ECO:0000256" key="1">
    <source>
        <dbReference type="ARBA" id="ARBA00022723"/>
    </source>
</evidence>
<dbReference type="AlphaFoldDB" id="A0AAV8VP30"/>
<evidence type="ECO:0000313" key="7">
    <source>
        <dbReference type="EMBL" id="KAJ8915885.1"/>
    </source>
</evidence>
<sequence length="820" mass="94473">MLWIESVRRICKPDFNFTKKNSYFCADHFELKCFMNNEKNILTKFAVPTIFPGSDSSSLLVNPVDKPPFKKQKYYAFSKLSSENITASTSVGIIDTKLDETDLNNGYYLNVKRVSQLSDKSKKLYYLDRKQKNQIVKLKTKLLKCRNNLAKVHNTTYSKLFSNLSQRLDPIGVKFIESQVKNCKRRRPTYNSQNKALALAIYKRGARCYRFLQKFFILPSKSSIRKYLGQIPLEVGINKKLFSKLSERVKKMCPRDRVCCLAFDEIALSPNLNYDISKDHVIGYVDLGSLGRQNEVGNHALVFLVQGISKHWKQPIAYYFTQDVVKTQDLKVLLVEIISALQSCGLKVVCTVCDQGSTNRSAIRQLVSDSPNKDSFIVNSQEIVPIFDVPHLLKNTRNPLYKYNIKFSQNKTAKFNHIVQCYEIDKSKRFQGLRKLQDHYFQLNRSNVKMKVKIAAQTLSASVAHEIESMVSNPSTGIPAEAILTAEFVNDINDLFDSLNSRIIQLNKNICWKKIKSWQFESIENNKIKNVLPVKSGWISTIERIQKIWKECSEKHGFTYLRTRYLNQDPVENLFSSVRQCGGCNDNPTPSQFISALKTCIVNNLVSNQNRGSNCEEDEATLLENLQNFFENEPDNHPNSNNNTIDNIEFQNFVIPVVLDSDISDEKFDTQAAAYVCGFLVKKIKLSECINCKNCLLTENLEPQHILTMFKEFDDSRRLNYVTRNLVIYIINIHDTVIKFLNSFGHFPSLRTNLLLILNKIDFSWFSCSEHFDQIKNQLLDTSSLLLIRKYCDDKNRNFKSHAGRKATQKKMKILCQSKL</sequence>
<dbReference type="PANTHER" id="PTHR47577:SF2">
    <property type="entry name" value="THAP DOMAIN CONTAINING 9"/>
    <property type="match status" value="1"/>
</dbReference>
<dbReference type="InterPro" id="IPR006612">
    <property type="entry name" value="THAP_Znf"/>
</dbReference>
<evidence type="ECO:0000313" key="8">
    <source>
        <dbReference type="Proteomes" id="UP001159042"/>
    </source>
</evidence>
<dbReference type="PANTHER" id="PTHR47577">
    <property type="entry name" value="THAP DOMAIN-CONTAINING PROTEIN 6"/>
    <property type="match status" value="1"/>
</dbReference>
<gene>
    <name evidence="7" type="ORF">NQ315_015498</name>
</gene>
<organism evidence="7 8">
    <name type="scientific">Exocentrus adspersus</name>
    <dbReference type="NCBI Taxonomy" id="1586481"/>
    <lineage>
        <taxon>Eukaryota</taxon>
        <taxon>Metazoa</taxon>
        <taxon>Ecdysozoa</taxon>
        <taxon>Arthropoda</taxon>
        <taxon>Hexapoda</taxon>
        <taxon>Insecta</taxon>
        <taxon>Pterygota</taxon>
        <taxon>Neoptera</taxon>
        <taxon>Endopterygota</taxon>
        <taxon>Coleoptera</taxon>
        <taxon>Polyphaga</taxon>
        <taxon>Cucujiformia</taxon>
        <taxon>Chrysomeloidea</taxon>
        <taxon>Cerambycidae</taxon>
        <taxon>Lamiinae</taxon>
        <taxon>Acanthocinini</taxon>
        <taxon>Exocentrus</taxon>
    </lineage>
</organism>
<dbReference type="InterPro" id="IPR048367">
    <property type="entry name" value="TNP-like_RNaseH_C"/>
</dbReference>
<evidence type="ECO:0000256" key="3">
    <source>
        <dbReference type="ARBA" id="ARBA00022833"/>
    </source>
</evidence>
<keyword evidence="3" id="KW-0862">Zinc</keyword>
<accession>A0AAV8VP30</accession>
<comment type="caution">
    <text evidence="7">The sequence shown here is derived from an EMBL/GenBank/DDBJ whole genome shotgun (WGS) entry which is preliminary data.</text>
</comment>
<dbReference type="Pfam" id="PF21788">
    <property type="entry name" value="TNP-like_GBD"/>
    <property type="match status" value="1"/>
</dbReference>
<dbReference type="InterPro" id="IPR048365">
    <property type="entry name" value="TNP-like_RNaseH_N"/>
</dbReference>
<evidence type="ECO:0000256" key="4">
    <source>
        <dbReference type="ARBA" id="ARBA00023125"/>
    </source>
</evidence>
<evidence type="ECO:0000256" key="5">
    <source>
        <dbReference type="PROSITE-ProRule" id="PRU00309"/>
    </source>
</evidence>
<name>A0AAV8VP30_9CUCU</name>
<keyword evidence="1" id="KW-0479">Metal-binding</keyword>
<dbReference type="InterPro" id="IPR048366">
    <property type="entry name" value="TNP-like_GBD"/>
</dbReference>
<dbReference type="GO" id="GO:0008270">
    <property type="term" value="F:zinc ion binding"/>
    <property type="evidence" value="ECO:0007669"/>
    <property type="project" value="UniProtKB-KW"/>
</dbReference>
<dbReference type="EMBL" id="JANEYG010000048">
    <property type="protein sequence ID" value="KAJ8915885.1"/>
    <property type="molecule type" value="Genomic_DNA"/>
</dbReference>
<feature type="domain" description="THAP-type" evidence="6">
    <location>
        <begin position="1"/>
        <end position="51"/>
    </location>
</feature>
<keyword evidence="2 5" id="KW-0863">Zinc-finger</keyword>
<dbReference type="GO" id="GO:0003677">
    <property type="term" value="F:DNA binding"/>
    <property type="evidence" value="ECO:0007669"/>
    <property type="project" value="UniProtKB-UniRule"/>
</dbReference>
<dbReference type="Pfam" id="PF21787">
    <property type="entry name" value="TNP-like_RNaseH_N"/>
    <property type="match status" value="1"/>
</dbReference>
<proteinExistence type="predicted"/>
<keyword evidence="8" id="KW-1185">Reference proteome</keyword>